<dbReference type="Gene3D" id="3.30.10.10">
    <property type="entry name" value="Trypsin Inhibitor V, subunit A"/>
    <property type="match status" value="1"/>
</dbReference>
<evidence type="ECO:0000313" key="3">
    <source>
        <dbReference type="Proteomes" id="UP000175829"/>
    </source>
</evidence>
<name>A0A1E7K3E8_9ACTN</name>
<dbReference type="EMBL" id="LJGV01000022">
    <property type="protein sequence ID" value="OEU98451.1"/>
    <property type="molecule type" value="Genomic_DNA"/>
</dbReference>
<reference evidence="2 3" key="1">
    <citation type="journal article" date="2016" name="Front. Microbiol.">
        <title>Comparative Genomics Analysis of Streptomyces Species Reveals Their Adaptation to the Marine Environment and Their Diversity at the Genomic Level.</title>
        <authorList>
            <person name="Tian X."/>
            <person name="Zhang Z."/>
            <person name="Yang T."/>
            <person name="Chen M."/>
            <person name="Li J."/>
            <person name="Chen F."/>
            <person name="Yang J."/>
            <person name="Li W."/>
            <person name="Zhang B."/>
            <person name="Zhang Z."/>
            <person name="Wu J."/>
            <person name="Zhang C."/>
            <person name="Long L."/>
            <person name="Xiao J."/>
        </authorList>
    </citation>
    <scope>NUCLEOTIDE SEQUENCE [LARGE SCALE GENOMIC DNA]</scope>
    <source>
        <strain evidence="2 3">SCSIO M10379</strain>
    </source>
</reference>
<dbReference type="InterPro" id="IPR021719">
    <property type="entry name" value="Prot_inh_I78"/>
</dbReference>
<comment type="caution">
    <text evidence="2">The sequence shown here is derived from an EMBL/GenBank/DDBJ whole genome shotgun (WGS) entry which is preliminary data.</text>
</comment>
<dbReference type="RefSeq" id="WP_069991633.1">
    <property type="nucleotide sequence ID" value="NZ_LJGV01000022.1"/>
</dbReference>
<dbReference type="AlphaFoldDB" id="A0A1E7K3E8"/>
<gene>
    <name evidence="2" type="ORF">AN217_12205</name>
</gene>
<sequence length="75" mass="8179">MAPESAAPQPPDGTPQDAPEDYVGLGAQEAEQRARARGWSSVRRLEPDAIITMEYVVGRLNLAVDDDRVVRCWAG</sequence>
<dbReference type="PATRIC" id="fig|943816.4.peg.1861"/>
<evidence type="ECO:0000256" key="1">
    <source>
        <dbReference type="SAM" id="MobiDB-lite"/>
    </source>
</evidence>
<dbReference type="Proteomes" id="UP000175829">
    <property type="component" value="Unassembled WGS sequence"/>
</dbReference>
<evidence type="ECO:0000313" key="2">
    <source>
        <dbReference type="EMBL" id="OEU98451.1"/>
    </source>
</evidence>
<evidence type="ECO:0008006" key="4">
    <source>
        <dbReference type="Google" id="ProtNLM"/>
    </source>
</evidence>
<organism evidence="2 3">
    <name type="scientific">Streptomyces qinglanensis</name>
    <dbReference type="NCBI Taxonomy" id="943816"/>
    <lineage>
        <taxon>Bacteria</taxon>
        <taxon>Bacillati</taxon>
        <taxon>Actinomycetota</taxon>
        <taxon>Actinomycetes</taxon>
        <taxon>Kitasatosporales</taxon>
        <taxon>Streptomycetaceae</taxon>
        <taxon>Streptomyces</taxon>
    </lineage>
</organism>
<accession>A0A1E7K3E8</accession>
<proteinExistence type="predicted"/>
<feature type="region of interest" description="Disordered" evidence="1">
    <location>
        <begin position="1"/>
        <end position="21"/>
    </location>
</feature>
<protein>
    <recommendedName>
        <fullName evidence="4">Peptidase inhibitor I78 family protein</fullName>
    </recommendedName>
</protein>
<dbReference type="Pfam" id="PF11720">
    <property type="entry name" value="Inhibitor_I78"/>
    <property type="match status" value="1"/>
</dbReference>